<dbReference type="Proteomes" id="UP000027980">
    <property type="component" value="Plasmid pT1"/>
</dbReference>
<evidence type="ECO:0000313" key="2">
    <source>
        <dbReference type="Proteomes" id="UP000027980"/>
    </source>
</evidence>
<evidence type="ECO:0000313" key="1">
    <source>
        <dbReference type="EMBL" id="AIF68377.1"/>
    </source>
</evidence>
<dbReference type="KEGG" id="tap:GZ22_18235"/>
<dbReference type="RefSeq" id="WP_041592299.1">
    <property type="nucleotide sequence ID" value="NZ_CP008877.1"/>
</dbReference>
<sequence>MTKFSREQLLEILENEFLSTTEAYEMLGITKPAFMSLVKRRKIEQIDKRGAKLYLKQDIMQRLEEQDSLRKKFRPYDEE</sequence>
<dbReference type="EMBL" id="CP008877">
    <property type="protein sequence ID" value="AIF68377.1"/>
    <property type="molecule type" value="Genomic_DNA"/>
</dbReference>
<proteinExistence type="predicted"/>
<dbReference type="GeneID" id="34223380"/>
<accession>A0A075LQV0</accession>
<reference evidence="1 2" key="1">
    <citation type="submission" date="2014-07" db="EMBL/GenBank/DDBJ databases">
        <title>Complete genome sequence of a moderately halophilic bacterium Terribacillus aidingensis MP602, isolated from Cryptomeria fortunei in Tianmu mountain in China.</title>
        <authorList>
            <person name="Wang Y."/>
            <person name="Lu P."/>
            <person name="Zhang L."/>
        </authorList>
    </citation>
    <scope>NUCLEOTIDE SEQUENCE [LARGE SCALE GENOMIC DNA]</scope>
    <source>
        <strain evidence="1 2">MP602</strain>
        <plasmid evidence="1 2">pT1</plasmid>
    </source>
</reference>
<dbReference type="AlphaFoldDB" id="A0A075LQV0"/>
<dbReference type="OrthoDB" id="2361756at2"/>
<gene>
    <name evidence="1" type="ORF">GZ22_18235</name>
</gene>
<protein>
    <recommendedName>
        <fullName evidence="3">Helix-turn-helix domain-containing protein</fullName>
    </recommendedName>
</protein>
<name>A0A075LQV0_9BACI</name>
<dbReference type="HOGENOM" id="CLU_193507_0_0_9"/>
<evidence type="ECO:0008006" key="3">
    <source>
        <dbReference type="Google" id="ProtNLM"/>
    </source>
</evidence>
<geneLocation type="plasmid" evidence="1 2">
    <name>pT1</name>
</geneLocation>
<keyword evidence="1" id="KW-0614">Plasmid</keyword>
<organism evidence="1 2">
    <name type="scientific">Terribacillus saccharophilus</name>
    <dbReference type="NCBI Taxonomy" id="361277"/>
    <lineage>
        <taxon>Bacteria</taxon>
        <taxon>Bacillati</taxon>
        <taxon>Bacillota</taxon>
        <taxon>Bacilli</taxon>
        <taxon>Bacillales</taxon>
        <taxon>Bacillaceae</taxon>
        <taxon>Terribacillus</taxon>
    </lineage>
</organism>